<accession>A0A1Y1IHH8</accession>
<dbReference type="Proteomes" id="UP000054558">
    <property type="component" value="Unassembled WGS sequence"/>
</dbReference>
<evidence type="ECO:0000313" key="4">
    <source>
        <dbReference type="Proteomes" id="UP000054558"/>
    </source>
</evidence>
<dbReference type="EMBL" id="DF237576">
    <property type="protein sequence ID" value="GAQ90325.1"/>
    <property type="molecule type" value="Genomic_DNA"/>
</dbReference>
<dbReference type="PROSITE" id="PS50097">
    <property type="entry name" value="BTB"/>
    <property type="match status" value="1"/>
</dbReference>
<proteinExistence type="predicted"/>
<evidence type="ECO:0000313" key="3">
    <source>
        <dbReference type="EMBL" id="GAQ90325.1"/>
    </source>
</evidence>
<dbReference type="Gene3D" id="3.30.710.10">
    <property type="entry name" value="Potassium Channel Kv1.1, Chain A"/>
    <property type="match status" value="1"/>
</dbReference>
<comment type="pathway">
    <text evidence="1">Protein modification; protein ubiquitination.</text>
</comment>
<evidence type="ECO:0000256" key="1">
    <source>
        <dbReference type="ARBA" id="ARBA00004906"/>
    </source>
</evidence>
<organism evidence="3 4">
    <name type="scientific">Klebsormidium nitens</name>
    <name type="common">Green alga</name>
    <name type="synonym">Ulothrix nitens</name>
    <dbReference type="NCBI Taxonomy" id="105231"/>
    <lineage>
        <taxon>Eukaryota</taxon>
        <taxon>Viridiplantae</taxon>
        <taxon>Streptophyta</taxon>
        <taxon>Klebsormidiophyceae</taxon>
        <taxon>Klebsormidiales</taxon>
        <taxon>Klebsormidiaceae</taxon>
        <taxon>Klebsormidium</taxon>
    </lineage>
</organism>
<sequence>MLGVTLTRYFAAGKLPSNSRVQVLINVVLQRTYSKCDKVRIKIQRSEGWKLLNEVDESGDVDLTGQDGSTPAHASVLKKSAPYFQALLSERWFRGMSSEEKRELPLPVPADGETVKSFLKCLYGVPVVLQVLEWRGTSMFEDVYQLADACSARQVCFQIAECVQMTETNIPWWIEWLKEEHPQNEYKPIKRRVCEFMQKHFAARWDCFEPDTLRALWGMNQGDRVAQERLKCALKERKSASDG</sequence>
<dbReference type="CDD" id="cd18186">
    <property type="entry name" value="BTB_POZ_ZBTB_KLHL-like"/>
    <property type="match status" value="1"/>
</dbReference>
<reference evidence="3 4" key="1">
    <citation type="journal article" date="2014" name="Nat. Commun.">
        <title>Klebsormidium flaccidum genome reveals primary factors for plant terrestrial adaptation.</title>
        <authorList>
            <person name="Hori K."/>
            <person name="Maruyama F."/>
            <person name="Fujisawa T."/>
            <person name="Togashi T."/>
            <person name="Yamamoto N."/>
            <person name="Seo M."/>
            <person name="Sato S."/>
            <person name="Yamada T."/>
            <person name="Mori H."/>
            <person name="Tajima N."/>
            <person name="Moriyama T."/>
            <person name="Ikeuchi M."/>
            <person name="Watanabe M."/>
            <person name="Wada H."/>
            <person name="Kobayashi K."/>
            <person name="Saito M."/>
            <person name="Masuda T."/>
            <person name="Sasaki-Sekimoto Y."/>
            <person name="Mashiguchi K."/>
            <person name="Awai K."/>
            <person name="Shimojima M."/>
            <person name="Masuda S."/>
            <person name="Iwai M."/>
            <person name="Nobusawa T."/>
            <person name="Narise T."/>
            <person name="Kondo S."/>
            <person name="Saito H."/>
            <person name="Sato R."/>
            <person name="Murakawa M."/>
            <person name="Ihara Y."/>
            <person name="Oshima-Yamada Y."/>
            <person name="Ohtaka K."/>
            <person name="Satoh M."/>
            <person name="Sonobe K."/>
            <person name="Ishii M."/>
            <person name="Ohtani R."/>
            <person name="Kanamori-Sato M."/>
            <person name="Honoki R."/>
            <person name="Miyazaki D."/>
            <person name="Mochizuki H."/>
            <person name="Umetsu J."/>
            <person name="Higashi K."/>
            <person name="Shibata D."/>
            <person name="Kamiya Y."/>
            <person name="Sato N."/>
            <person name="Nakamura Y."/>
            <person name="Tabata S."/>
            <person name="Ida S."/>
            <person name="Kurokawa K."/>
            <person name="Ohta H."/>
        </authorList>
    </citation>
    <scope>NUCLEOTIDE SEQUENCE [LARGE SCALE GENOMIC DNA]</scope>
    <source>
        <strain evidence="3 4">NIES-2285</strain>
    </source>
</reference>
<dbReference type="AlphaFoldDB" id="A0A1Y1IHH8"/>
<gene>
    <name evidence="3" type="ORF">KFL_006270070</name>
</gene>
<dbReference type="InterPro" id="IPR000210">
    <property type="entry name" value="BTB/POZ_dom"/>
</dbReference>
<name>A0A1Y1IHH8_KLENI</name>
<feature type="domain" description="BTB" evidence="2">
    <location>
        <begin position="59"/>
        <end position="131"/>
    </location>
</feature>
<keyword evidence="4" id="KW-1185">Reference proteome</keyword>
<evidence type="ECO:0000259" key="2">
    <source>
        <dbReference type="PROSITE" id="PS50097"/>
    </source>
</evidence>
<protein>
    <recommendedName>
        <fullName evidence="2">BTB domain-containing protein</fullName>
    </recommendedName>
</protein>
<dbReference type="InterPro" id="IPR011333">
    <property type="entry name" value="SKP1/BTB/POZ_sf"/>
</dbReference>
<dbReference type="SUPFAM" id="SSF54695">
    <property type="entry name" value="POZ domain"/>
    <property type="match status" value="1"/>
</dbReference>